<reference evidence="2" key="1">
    <citation type="submission" date="2002-12" db="EMBL/GenBank/DDBJ databases">
        <title>Complete genome sequence of Vibrio vulnificus CMCP6.</title>
        <authorList>
            <person name="Rhee J.H."/>
            <person name="Kim S.Y."/>
            <person name="Chung S.S."/>
            <person name="Kim J.J."/>
            <person name="Moon Y.H."/>
            <person name="Jeong H."/>
            <person name="Choy H.E."/>
        </authorList>
    </citation>
    <scope>NUCLEOTIDE SEQUENCE [LARGE SCALE GENOMIC DNA]</scope>
    <source>
        <strain evidence="2">CMCP6</strain>
    </source>
</reference>
<protein>
    <submittedName>
        <fullName evidence="1">Uncharacterized protein</fullName>
    </submittedName>
</protein>
<evidence type="ECO:0000313" key="1">
    <source>
        <dbReference type="EMBL" id="AAO09958.1"/>
    </source>
</evidence>
<name>A0A3Q0L3W7_VIBVU</name>
<dbReference type="Proteomes" id="UP000002275">
    <property type="component" value="Chromosome I"/>
</dbReference>
<dbReference type="KEGG" id="vvu:VV1_1532"/>
<organism evidence="1 2">
    <name type="scientific">Vibrio vulnificus (strain CMCP6)</name>
    <dbReference type="NCBI Taxonomy" id="216895"/>
    <lineage>
        <taxon>Bacteria</taxon>
        <taxon>Pseudomonadati</taxon>
        <taxon>Pseudomonadota</taxon>
        <taxon>Gammaproteobacteria</taxon>
        <taxon>Vibrionales</taxon>
        <taxon>Vibrionaceae</taxon>
        <taxon>Vibrio</taxon>
    </lineage>
</organism>
<proteinExistence type="predicted"/>
<sequence length="448" mass="50040">MESVMNKTKLAMVCALLTTMAGCNSGSSSDGPGELGSPNIKGDPSLDKIYSYQESDLSTTAIECAKIYKQNLSCSLEKIRPIGANRTEDITLEEIQSRLLVSHQWMAESFIAALKAINDQDLLNLFKPLNTIVLSYDIRPSFYHSRTASMYIDARYLWRDYSDWRTIHQQDDYRKEFAREFTYENASRYVYGQTLNYVTVSNQYDSKRNSTRSAEKIAPGLFRLLAHELAHANDLLPPNDLLQLASRGTILNEIEDANHIYSQLSSAHGLTSQLLLEAAATSFHGKPMTDLVRNSTGEQAGGEFETDGAAAFYGYSTEREDVATLFESYMMHKKYGAIDEVAFVSVPQTEAYTCDDWKILWGQRDRLSDKNVRSRALFVAQQILDQTPQVIEENLPPVSSVPTAMPIGKGWCETLGANYDSAAGARFAAPYSKAGERFGYLEDIGAKE</sequence>
<dbReference type="EMBL" id="AE016795">
    <property type="protein sequence ID" value="AAO09958.1"/>
    <property type="molecule type" value="Genomic_DNA"/>
</dbReference>
<gene>
    <name evidence="1" type="ordered locus">VV1_1532</name>
</gene>
<accession>A0A3Q0L3W7</accession>
<dbReference type="AlphaFoldDB" id="A0A3Q0L3W7"/>
<dbReference type="PROSITE" id="PS51257">
    <property type="entry name" value="PROKAR_LIPOPROTEIN"/>
    <property type="match status" value="1"/>
</dbReference>
<evidence type="ECO:0000313" key="2">
    <source>
        <dbReference type="Proteomes" id="UP000002275"/>
    </source>
</evidence>
<reference evidence="1 2" key="2">
    <citation type="journal article" date="2003" name="Infect. Immun.">
        <title>Characterization and pathogenic significance of Vibrio vulnificus antigens preferentially expressed in septicemic patients.</title>
        <authorList>
            <person name="Kim Y.R."/>
            <person name="Lee S.E."/>
            <person name="Kim C.M."/>
            <person name="Kim S.Y."/>
            <person name="Shin E.K."/>
            <person name="Shin D.H."/>
            <person name="Chung S.S."/>
            <person name="Choy H.E."/>
            <person name="Progulske-Fox A."/>
            <person name="Hillman J.D."/>
            <person name="Handfield M."/>
            <person name="Rhee J.H."/>
        </authorList>
    </citation>
    <scope>NUCLEOTIDE SEQUENCE [LARGE SCALE GENOMIC DNA]</scope>
    <source>
        <strain evidence="1 2">CMCP6</strain>
    </source>
</reference>
<reference evidence="1 2" key="3">
    <citation type="journal article" date="2011" name="Mol. Syst. Biol.">
        <title>Integrative genome-scale metabolic analysis of Vibrio vulnificus for drug targeting and discovery.</title>
        <authorList>
            <person name="Kim H.U."/>
            <person name="Kim S.Y."/>
            <person name="Jeong H."/>
            <person name="Kim T.Y."/>
            <person name="Kim J.J."/>
            <person name="Choy H.E."/>
            <person name="Yi K.Y."/>
            <person name="Rhee J.H."/>
            <person name="Lee S.Y."/>
        </authorList>
    </citation>
    <scope>NUCLEOTIDE SEQUENCE [LARGE SCALE GENOMIC DNA]</scope>
    <source>
        <strain evidence="1 2">CMCP6</strain>
    </source>
</reference>